<evidence type="ECO:0000259" key="1">
    <source>
        <dbReference type="Pfam" id="PF00561"/>
    </source>
</evidence>
<sequence length="295" mass="32220">MATNPLSHGDHFFDADGVRFHYLVRGTGSLVIVHSVGWGVPGNYLWDGMGPHLEKNNTVLYFEPRGNGESSRPADTSTMSAKTMAEDIEYLRAHLGLDILPLLVGNSHAGAIALRYAETRPSRVAKLVLLSTQIMDSPPNTHTRDWIIKRKDDPAYATAVAKLSTLLSSGGPKTDEEFQADMDILYPWYFSDVTKAEILRSAKGSAVPKAFAFQTNLNDGKAENKLPHVADAGKVTAKTLIIRGGEDAMCSPGGSRALAEGIQDSKLVTIPGVGHFPWIEKPDEFWEEVDLFLKT</sequence>
<dbReference type="GO" id="GO:0016787">
    <property type="term" value="F:hydrolase activity"/>
    <property type="evidence" value="ECO:0007669"/>
    <property type="project" value="UniProtKB-KW"/>
</dbReference>
<dbReference type="PRINTS" id="PR00111">
    <property type="entry name" value="ABHYDROLASE"/>
</dbReference>
<protein>
    <submittedName>
        <fullName evidence="2">Alpha/Beta hydrolase protein</fullName>
    </submittedName>
</protein>
<dbReference type="Gene3D" id="3.40.50.1820">
    <property type="entry name" value="alpha/beta hydrolase"/>
    <property type="match status" value="1"/>
</dbReference>
<dbReference type="InterPro" id="IPR050266">
    <property type="entry name" value="AB_hydrolase_sf"/>
</dbReference>
<keyword evidence="2" id="KW-0378">Hydrolase</keyword>
<dbReference type="PANTHER" id="PTHR43798">
    <property type="entry name" value="MONOACYLGLYCEROL LIPASE"/>
    <property type="match status" value="1"/>
</dbReference>
<evidence type="ECO:0000313" key="2">
    <source>
        <dbReference type="EMBL" id="KAH7131655.1"/>
    </source>
</evidence>
<dbReference type="EMBL" id="JAGMUU010000019">
    <property type="protein sequence ID" value="KAH7131655.1"/>
    <property type="molecule type" value="Genomic_DNA"/>
</dbReference>
<organism evidence="2 3">
    <name type="scientific">Dactylonectria estremocensis</name>
    <dbReference type="NCBI Taxonomy" id="1079267"/>
    <lineage>
        <taxon>Eukaryota</taxon>
        <taxon>Fungi</taxon>
        <taxon>Dikarya</taxon>
        <taxon>Ascomycota</taxon>
        <taxon>Pezizomycotina</taxon>
        <taxon>Sordariomycetes</taxon>
        <taxon>Hypocreomycetidae</taxon>
        <taxon>Hypocreales</taxon>
        <taxon>Nectriaceae</taxon>
        <taxon>Dactylonectria</taxon>
    </lineage>
</organism>
<dbReference type="Proteomes" id="UP000717696">
    <property type="component" value="Unassembled WGS sequence"/>
</dbReference>
<dbReference type="OrthoDB" id="10249433at2759"/>
<reference evidence="2" key="1">
    <citation type="journal article" date="2021" name="Nat. Commun.">
        <title>Genetic determinants of endophytism in the Arabidopsis root mycobiome.</title>
        <authorList>
            <person name="Mesny F."/>
            <person name="Miyauchi S."/>
            <person name="Thiergart T."/>
            <person name="Pickel B."/>
            <person name="Atanasova L."/>
            <person name="Karlsson M."/>
            <person name="Huettel B."/>
            <person name="Barry K.W."/>
            <person name="Haridas S."/>
            <person name="Chen C."/>
            <person name="Bauer D."/>
            <person name="Andreopoulos W."/>
            <person name="Pangilinan J."/>
            <person name="LaButti K."/>
            <person name="Riley R."/>
            <person name="Lipzen A."/>
            <person name="Clum A."/>
            <person name="Drula E."/>
            <person name="Henrissat B."/>
            <person name="Kohler A."/>
            <person name="Grigoriev I.V."/>
            <person name="Martin F.M."/>
            <person name="Hacquard S."/>
        </authorList>
    </citation>
    <scope>NUCLEOTIDE SEQUENCE</scope>
    <source>
        <strain evidence="2">MPI-CAGE-AT-0021</strain>
    </source>
</reference>
<dbReference type="GO" id="GO:0016020">
    <property type="term" value="C:membrane"/>
    <property type="evidence" value="ECO:0007669"/>
    <property type="project" value="TreeGrafter"/>
</dbReference>
<dbReference type="SUPFAM" id="SSF53474">
    <property type="entry name" value="alpha/beta-Hydrolases"/>
    <property type="match status" value="1"/>
</dbReference>
<dbReference type="InterPro" id="IPR000073">
    <property type="entry name" value="AB_hydrolase_1"/>
</dbReference>
<evidence type="ECO:0000313" key="3">
    <source>
        <dbReference type="Proteomes" id="UP000717696"/>
    </source>
</evidence>
<proteinExistence type="predicted"/>
<gene>
    <name evidence="2" type="ORF">B0J13DRAFT_562999</name>
</gene>
<accession>A0A9P9E491</accession>
<name>A0A9P9E491_9HYPO</name>
<dbReference type="AlphaFoldDB" id="A0A9P9E491"/>
<comment type="caution">
    <text evidence="2">The sequence shown here is derived from an EMBL/GenBank/DDBJ whole genome shotgun (WGS) entry which is preliminary data.</text>
</comment>
<dbReference type="InterPro" id="IPR029058">
    <property type="entry name" value="AB_hydrolase_fold"/>
</dbReference>
<feature type="domain" description="AB hydrolase-1" evidence="1">
    <location>
        <begin position="40"/>
        <end position="159"/>
    </location>
</feature>
<dbReference type="Pfam" id="PF00561">
    <property type="entry name" value="Abhydrolase_1"/>
    <property type="match status" value="1"/>
</dbReference>
<dbReference type="PANTHER" id="PTHR43798:SF33">
    <property type="entry name" value="HYDROLASE, PUTATIVE (AFU_ORTHOLOGUE AFUA_2G14860)-RELATED"/>
    <property type="match status" value="1"/>
</dbReference>
<keyword evidence="3" id="KW-1185">Reference proteome</keyword>